<dbReference type="Gene3D" id="2.60.40.2310">
    <property type="match status" value="1"/>
</dbReference>
<dbReference type="InterPro" id="IPR041469">
    <property type="entry name" value="Subtilisin-like_FN3"/>
</dbReference>
<name>Q60CY0_SOLTU</name>
<evidence type="ECO:0000259" key="3">
    <source>
        <dbReference type="Pfam" id="PF17766"/>
    </source>
</evidence>
<dbReference type="GO" id="GO:0004252">
    <property type="term" value="F:serine-type endopeptidase activity"/>
    <property type="evidence" value="ECO:0007669"/>
    <property type="project" value="InterPro"/>
</dbReference>
<reference evidence="4" key="2">
    <citation type="submission" date="2006-08" db="EMBL/GenBank/DDBJ databases">
        <authorList>
            <person name="Childs K."/>
        </authorList>
    </citation>
    <scope>NUCLEOTIDE SEQUENCE</scope>
</reference>
<sequence length="263" mass="29818">MPSCLSAQQRWKPLSCVLVVGGEENPPENKDSIFKGFKGLTERSIYIVVRDQCQIYLRKEGYCQLLEEGKELGHGQRGKNGVWPESESFNDEGFGPIPSRWKGICQNDNTNDRFSCMNDYYDFLGYNQNITEFSETESSYHCPKHQQGLNNLLDFNYPSITIPNISPSSPITITHRLKNVGAPGRYTGCVRLPHRICSASVNTRILEFDHVGQEKSFNVTIKVLDADAVKDTHVFGELRWTDHVHYVRSPIAIASMSDSSYMN</sequence>
<dbReference type="PANTHER" id="PTHR10795">
    <property type="entry name" value="PROPROTEIN CONVERTASE SUBTILISIN/KEXIN"/>
    <property type="match status" value="1"/>
</dbReference>
<comment type="similarity">
    <text evidence="1">Belongs to the peptidase S8 family.</text>
</comment>
<evidence type="ECO:0000256" key="1">
    <source>
        <dbReference type="ARBA" id="ARBA00011073"/>
    </source>
</evidence>
<dbReference type="Gene3D" id="3.40.50.200">
    <property type="entry name" value="Peptidase S8/S53 domain"/>
    <property type="match status" value="1"/>
</dbReference>
<protein>
    <submittedName>
        <fullName evidence="4">Cucumisin, related</fullName>
    </submittedName>
</protein>
<organism evidence="4">
    <name type="scientific">Solanum tuberosum</name>
    <name type="common">Potato</name>
    <dbReference type="NCBI Taxonomy" id="4113"/>
    <lineage>
        <taxon>Eukaryota</taxon>
        <taxon>Viridiplantae</taxon>
        <taxon>Streptophyta</taxon>
        <taxon>Embryophyta</taxon>
        <taxon>Tracheophyta</taxon>
        <taxon>Spermatophyta</taxon>
        <taxon>Magnoliopsida</taxon>
        <taxon>eudicotyledons</taxon>
        <taxon>Gunneridae</taxon>
        <taxon>Pentapetalae</taxon>
        <taxon>asterids</taxon>
        <taxon>lamiids</taxon>
        <taxon>Solanales</taxon>
        <taxon>Solanaceae</taxon>
        <taxon>Solanoideae</taxon>
        <taxon>Solaneae</taxon>
        <taxon>Solanum</taxon>
    </lineage>
</organism>
<evidence type="ECO:0000313" key="4">
    <source>
        <dbReference type="EMBL" id="AAV31173.1"/>
    </source>
</evidence>
<feature type="domain" description="Subtilisin-like protease fibronectin type-III" evidence="3">
    <location>
        <begin position="154"/>
        <end position="253"/>
    </location>
</feature>
<accession>Q60CY0</accession>
<reference evidence="4" key="1">
    <citation type="submission" date="2004-10" db="EMBL/GenBank/DDBJ databases">
        <authorList>
            <person name="Buell R."/>
            <person name="Liu J."/>
            <person name="Childs K."/>
            <person name="Zaborsky J."/>
            <person name="Tallon L."/>
            <person name="Wirtz U."/>
            <person name="Wei F."/>
            <person name="Kuang H."/>
            <person name="Zhang P."/>
            <person name="Marano M."/>
            <person name="Baker B."/>
        </authorList>
    </citation>
    <scope>NUCLEOTIDE SEQUENCE</scope>
</reference>
<dbReference type="Pfam" id="PF17766">
    <property type="entry name" value="fn3_6"/>
    <property type="match status" value="1"/>
</dbReference>
<dbReference type="InterPro" id="IPR036852">
    <property type="entry name" value="Peptidase_S8/S53_dom_sf"/>
</dbReference>
<dbReference type="AlphaFoldDB" id="Q60CY0"/>
<evidence type="ECO:0000256" key="2">
    <source>
        <dbReference type="ARBA" id="ARBA00022729"/>
    </source>
</evidence>
<keyword evidence="2" id="KW-0732">Signal</keyword>
<dbReference type="GO" id="GO:0006508">
    <property type="term" value="P:proteolysis"/>
    <property type="evidence" value="ECO:0007669"/>
    <property type="project" value="InterPro"/>
</dbReference>
<dbReference type="InterPro" id="IPR045051">
    <property type="entry name" value="SBT"/>
</dbReference>
<gene>
    <name evidence="4" type="ORF">STB1_57t00007</name>
</gene>
<proteinExistence type="inferred from homology"/>
<dbReference type="EMBL" id="AC151957">
    <property type="protein sequence ID" value="AAV31173.1"/>
    <property type="molecule type" value="Genomic_DNA"/>
</dbReference>